<accession>A0A0F9WDJ5</accession>
<dbReference type="EMBL" id="LAZR01000297">
    <property type="protein sequence ID" value="KKN76283.1"/>
    <property type="molecule type" value="Genomic_DNA"/>
</dbReference>
<feature type="coiled-coil region" evidence="1">
    <location>
        <begin position="297"/>
        <end position="374"/>
    </location>
</feature>
<dbReference type="AlphaFoldDB" id="A0A0F9WDJ5"/>
<evidence type="ECO:0000256" key="1">
    <source>
        <dbReference type="SAM" id="Coils"/>
    </source>
</evidence>
<evidence type="ECO:0000256" key="2">
    <source>
        <dbReference type="SAM" id="MobiDB-lite"/>
    </source>
</evidence>
<gene>
    <name evidence="3" type="ORF">LCGC14_0371350</name>
</gene>
<sequence>MEREDIVKAIAEYHEDMNLAVAEIALDYAVKRKTEDMKSGEDSSVYYGRITRAGPFLYPEGWKKKDYNNLKPLFQKTSHLPIFGSTGLGSHNEDSPNTHLVGFSTDWEYDDKDKDIYGYQYFFDDVKNLSALKNPVELPVSIRFDDAGHGNQQVLTELHHLAVSLNKLEDDRCGLEGGKACTISPIGDATKAYGISTEIAEGSTATAEGTASSDIGTGYQKLKNEISEAIDMTNDTTKKITSPGAGKPTPSKNEIGSYVETCANGAKTEEECKMQQKREERTGKGYDRDDGKMGKDLEDLDITLEDLTALIEESDDLRKENKDLKLQIEDNRKETSDLESKVNSLVKWQEQAFAVEKERQAEELEVLKKDLVENHSTCKKFIENHNEYDFLTEFHKGLPVPASEEEDLDGYIPTSLADMGKDLKDIKEKFSYMRMS</sequence>
<comment type="caution">
    <text evidence="3">The sequence shown here is derived from an EMBL/GenBank/DDBJ whole genome shotgun (WGS) entry which is preliminary data.</text>
</comment>
<proteinExistence type="predicted"/>
<evidence type="ECO:0000313" key="3">
    <source>
        <dbReference type="EMBL" id="KKN76283.1"/>
    </source>
</evidence>
<reference evidence="3" key="1">
    <citation type="journal article" date="2015" name="Nature">
        <title>Complex archaea that bridge the gap between prokaryotes and eukaryotes.</title>
        <authorList>
            <person name="Spang A."/>
            <person name="Saw J.H."/>
            <person name="Jorgensen S.L."/>
            <person name="Zaremba-Niedzwiedzka K."/>
            <person name="Martijn J."/>
            <person name="Lind A.E."/>
            <person name="van Eijk R."/>
            <person name="Schleper C."/>
            <person name="Guy L."/>
            <person name="Ettema T.J."/>
        </authorList>
    </citation>
    <scope>NUCLEOTIDE SEQUENCE</scope>
</reference>
<protein>
    <submittedName>
        <fullName evidence="3">Uncharacterized protein</fullName>
    </submittedName>
</protein>
<keyword evidence="1" id="KW-0175">Coiled coil</keyword>
<name>A0A0F9WDJ5_9ZZZZ</name>
<feature type="region of interest" description="Disordered" evidence="2">
    <location>
        <begin position="236"/>
        <end position="256"/>
    </location>
</feature>
<organism evidence="3">
    <name type="scientific">marine sediment metagenome</name>
    <dbReference type="NCBI Taxonomy" id="412755"/>
    <lineage>
        <taxon>unclassified sequences</taxon>
        <taxon>metagenomes</taxon>
        <taxon>ecological metagenomes</taxon>
    </lineage>
</organism>